<dbReference type="OrthoDB" id="49016at2759"/>
<protein>
    <recommendedName>
        <fullName evidence="2">Zinc finger Sec23/Sec24-type domain-containing protein</fullName>
    </recommendedName>
</protein>
<dbReference type="GO" id="GO:0070971">
    <property type="term" value="C:endoplasmic reticulum exit site"/>
    <property type="evidence" value="ECO:0007669"/>
    <property type="project" value="TreeGrafter"/>
</dbReference>
<feature type="compositionally biased region" description="Pro residues" evidence="1">
    <location>
        <begin position="115"/>
        <end position="134"/>
    </location>
</feature>
<dbReference type="Gene3D" id="2.60.40.1670">
    <property type="entry name" value="beta-sandwich domain of Sec23/24"/>
    <property type="match status" value="1"/>
</dbReference>
<sequence length="461" mass="48541">MASPVPTGVSRPSNSPPNFNPNAQRSPDSLADNMNNLQINRPPALANSSGPRPPPFGQPLFPPSAPSIPIPSAFPGASPISRPGPPPASFPRAGIPPTGPPQATLAPNFASGRPSGPPIAQPPPFGSRPPPPGAFPSAPLATGPVAPPSSAQGPISNGPPPFMSGSLPGGFRSPSVGSAQQRPVGPPPAMMSSRVQQDLGMQPFPQSSAASSQSGPPSQLAPPFSVASQGMPPPSASPYGSQTWQMQPRQVRLFEHPHFLYVAPPFPGMQPPRMFGMPPPPPNQSVTAVPPAMGHWPVAGAPVAGPSKIDPNQIPRPIPSSSAILYETRQGNQINPPPPATSDYIVKDTGNCSPRYMRCTINQIPCTGDLLATSSMPLALMVQPLALPHPSEEPIQVIHSFLSFTIFVDLYVRKRGRNDLIVDFGENGPVRCSRCKGYINPFMKFIDQGRRFICNLCGQYQ</sequence>
<dbReference type="SUPFAM" id="SSF82919">
    <property type="entry name" value="Zn-finger domain of Sec23/24"/>
    <property type="match status" value="1"/>
</dbReference>
<dbReference type="Pfam" id="PF04810">
    <property type="entry name" value="zf-Sec23_Sec24"/>
    <property type="match status" value="1"/>
</dbReference>
<evidence type="ECO:0000259" key="2">
    <source>
        <dbReference type="Pfam" id="PF04810"/>
    </source>
</evidence>
<accession>A0A834ZAX7</accession>
<feature type="compositionally biased region" description="Pro residues" evidence="1">
    <location>
        <begin position="51"/>
        <end position="69"/>
    </location>
</feature>
<dbReference type="PANTHER" id="PTHR13803:SF4">
    <property type="entry name" value="SECRETORY 24CD, ISOFORM C"/>
    <property type="match status" value="1"/>
</dbReference>
<feature type="compositionally biased region" description="Polar residues" evidence="1">
    <location>
        <begin position="23"/>
        <end position="39"/>
    </location>
</feature>
<dbReference type="OMA" id="ANTIVRC"/>
<evidence type="ECO:0000313" key="4">
    <source>
        <dbReference type="Proteomes" id="UP000655225"/>
    </source>
</evidence>
<feature type="region of interest" description="Disordered" evidence="1">
    <location>
        <begin position="1"/>
        <end position="244"/>
    </location>
</feature>
<dbReference type="GO" id="GO:0006886">
    <property type="term" value="P:intracellular protein transport"/>
    <property type="evidence" value="ECO:0007669"/>
    <property type="project" value="InterPro"/>
</dbReference>
<dbReference type="InterPro" id="IPR050550">
    <property type="entry name" value="SEC23_SEC24_subfamily"/>
</dbReference>
<dbReference type="InterPro" id="IPR036174">
    <property type="entry name" value="Znf_Sec23_Sec24_sf"/>
</dbReference>
<reference evidence="3 4" key="1">
    <citation type="submission" date="2020-04" db="EMBL/GenBank/DDBJ databases">
        <title>Plant Genome Project.</title>
        <authorList>
            <person name="Zhang R.-G."/>
        </authorList>
    </citation>
    <scope>NUCLEOTIDE SEQUENCE [LARGE SCALE GENOMIC DNA]</scope>
    <source>
        <strain evidence="3">YNK0</strain>
        <tissue evidence="3">Leaf</tissue>
    </source>
</reference>
<dbReference type="EMBL" id="JABCRI010000006">
    <property type="protein sequence ID" value="KAF8404084.1"/>
    <property type="molecule type" value="Genomic_DNA"/>
</dbReference>
<evidence type="ECO:0000256" key="1">
    <source>
        <dbReference type="SAM" id="MobiDB-lite"/>
    </source>
</evidence>
<dbReference type="PANTHER" id="PTHR13803">
    <property type="entry name" value="SEC24-RELATED PROTEIN"/>
    <property type="match status" value="1"/>
</dbReference>
<name>A0A834ZAX7_TETSI</name>
<dbReference type="AlphaFoldDB" id="A0A834ZAX7"/>
<feature type="compositionally biased region" description="Low complexity" evidence="1">
    <location>
        <begin position="202"/>
        <end position="223"/>
    </location>
</feature>
<dbReference type="GO" id="GO:0008270">
    <property type="term" value="F:zinc ion binding"/>
    <property type="evidence" value="ECO:0007669"/>
    <property type="project" value="InterPro"/>
</dbReference>
<dbReference type="Proteomes" id="UP000655225">
    <property type="component" value="Unassembled WGS sequence"/>
</dbReference>
<feature type="compositionally biased region" description="Low complexity" evidence="1">
    <location>
        <begin position="70"/>
        <end position="81"/>
    </location>
</feature>
<evidence type="ECO:0000313" key="3">
    <source>
        <dbReference type="EMBL" id="KAF8404084.1"/>
    </source>
</evidence>
<dbReference type="GO" id="GO:0000149">
    <property type="term" value="F:SNARE binding"/>
    <property type="evidence" value="ECO:0007669"/>
    <property type="project" value="TreeGrafter"/>
</dbReference>
<proteinExistence type="predicted"/>
<feature type="domain" description="Zinc finger Sec23/Sec24-type" evidence="2">
    <location>
        <begin position="429"/>
        <end position="459"/>
    </location>
</feature>
<dbReference type="InterPro" id="IPR006895">
    <property type="entry name" value="Znf_Sec23_Sec24"/>
</dbReference>
<keyword evidence="4" id="KW-1185">Reference proteome</keyword>
<dbReference type="GO" id="GO:0030127">
    <property type="term" value="C:COPII vesicle coat"/>
    <property type="evidence" value="ECO:0007669"/>
    <property type="project" value="InterPro"/>
</dbReference>
<dbReference type="GO" id="GO:0090110">
    <property type="term" value="P:COPII-coated vesicle cargo loading"/>
    <property type="evidence" value="ECO:0007669"/>
    <property type="project" value="TreeGrafter"/>
</dbReference>
<dbReference type="SUPFAM" id="SSF81995">
    <property type="entry name" value="beta-sandwich domain of Sec23/24"/>
    <property type="match status" value="1"/>
</dbReference>
<comment type="caution">
    <text evidence="3">The sequence shown here is derived from an EMBL/GenBank/DDBJ whole genome shotgun (WGS) entry which is preliminary data.</text>
</comment>
<organism evidence="3 4">
    <name type="scientific">Tetracentron sinense</name>
    <name type="common">Spur-leaf</name>
    <dbReference type="NCBI Taxonomy" id="13715"/>
    <lineage>
        <taxon>Eukaryota</taxon>
        <taxon>Viridiplantae</taxon>
        <taxon>Streptophyta</taxon>
        <taxon>Embryophyta</taxon>
        <taxon>Tracheophyta</taxon>
        <taxon>Spermatophyta</taxon>
        <taxon>Magnoliopsida</taxon>
        <taxon>Trochodendrales</taxon>
        <taxon>Trochodendraceae</taxon>
        <taxon>Tetracentron</taxon>
    </lineage>
</organism>
<dbReference type="Gene3D" id="2.30.30.380">
    <property type="entry name" value="Zn-finger domain of Sec23/24"/>
    <property type="match status" value="1"/>
</dbReference>
<gene>
    <name evidence="3" type="ORF">HHK36_008961</name>
</gene>